<dbReference type="Gene3D" id="2.30.29.50">
    <property type="entry name" value="Bacterial Pleckstrin homology domain"/>
    <property type="match status" value="1"/>
</dbReference>
<protein>
    <recommendedName>
        <fullName evidence="1">Bacterial Pleckstrin homology domain-containing protein</fullName>
    </recommendedName>
</protein>
<evidence type="ECO:0000313" key="2">
    <source>
        <dbReference type="EMBL" id="PWI32540.1"/>
    </source>
</evidence>
<reference evidence="2 3" key="1">
    <citation type="submission" date="2018-05" db="EMBL/GenBank/DDBJ databases">
        <title>Vibrio limimaris sp. nov., isolated from marine sediment.</title>
        <authorList>
            <person name="Li C.-M."/>
        </authorList>
    </citation>
    <scope>NUCLEOTIDE SEQUENCE [LARGE SCALE GENOMIC DNA]</scope>
    <source>
        <strain evidence="2 3">E4404</strain>
    </source>
</reference>
<dbReference type="EMBL" id="QFWT01000009">
    <property type="protein sequence ID" value="PWI32540.1"/>
    <property type="molecule type" value="Genomic_DNA"/>
</dbReference>
<dbReference type="Proteomes" id="UP000245362">
    <property type="component" value="Unassembled WGS sequence"/>
</dbReference>
<keyword evidence="3" id="KW-1185">Reference proteome</keyword>
<sequence length="46" mass="4941">MSVETAGTFDLESEFKLWVSGLGTLEFGFLKGTDMRKVAALLSSGI</sequence>
<comment type="caution">
    <text evidence="2">The sequence shown here is derived from an EMBL/GenBank/DDBJ whole genome shotgun (WGS) entry which is preliminary data.</text>
</comment>
<accession>A0A2U3B6X6</accession>
<dbReference type="OrthoDB" id="3199551at2"/>
<dbReference type="AlphaFoldDB" id="A0A2U3B6X6"/>
<feature type="domain" description="Bacterial Pleckstrin homology" evidence="1">
    <location>
        <begin position="2"/>
        <end position="44"/>
    </location>
</feature>
<dbReference type="InterPro" id="IPR037063">
    <property type="entry name" value="PHb_sf"/>
</dbReference>
<dbReference type="InterPro" id="IPR012544">
    <property type="entry name" value="PHb"/>
</dbReference>
<evidence type="ECO:0000313" key="3">
    <source>
        <dbReference type="Proteomes" id="UP000245362"/>
    </source>
</evidence>
<evidence type="ECO:0000259" key="1">
    <source>
        <dbReference type="Pfam" id="PF08000"/>
    </source>
</evidence>
<dbReference type="RefSeq" id="WP_109320680.1">
    <property type="nucleotide sequence ID" value="NZ_QFWT01000009.1"/>
</dbReference>
<dbReference type="SUPFAM" id="SSF50729">
    <property type="entry name" value="PH domain-like"/>
    <property type="match status" value="1"/>
</dbReference>
<proteinExistence type="predicted"/>
<gene>
    <name evidence="2" type="ORF">DI392_15360</name>
</gene>
<dbReference type="Pfam" id="PF08000">
    <property type="entry name" value="bPH_1"/>
    <property type="match status" value="1"/>
</dbReference>
<organism evidence="2 3">
    <name type="scientific">Vibrio albus</name>
    <dbReference type="NCBI Taxonomy" id="2200953"/>
    <lineage>
        <taxon>Bacteria</taxon>
        <taxon>Pseudomonadati</taxon>
        <taxon>Pseudomonadota</taxon>
        <taxon>Gammaproteobacteria</taxon>
        <taxon>Vibrionales</taxon>
        <taxon>Vibrionaceae</taxon>
        <taxon>Vibrio</taxon>
    </lineage>
</organism>
<name>A0A2U3B6X6_9VIBR</name>